<evidence type="ECO:0000313" key="14">
    <source>
        <dbReference type="Proteomes" id="UP000252733"/>
    </source>
</evidence>
<accession>A0A368UWR4</accession>
<dbReference type="Gene3D" id="2.40.170.20">
    <property type="entry name" value="TonB-dependent receptor, beta-barrel domain"/>
    <property type="match status" value="1"/>
</dbReference>
<dbReference type="InterPro" id="IPR008969">
    <property type="entry name" value="CarboxyPept-like_regulatory"/>
</dbReference>
<keyword evidence="3 8" id="KW-1134">Transmembrane beta strand</keyword>
<dbReference type="InterPro" id="IPR037066">
    <property type="entry name" value="Plug_dom_sf"/>
</dbReference>
<keyword evidence="7 8" id="KW-0998">Cell outer membrane</keyword>
<sequence length="995" mass="110262">MKKAKLFKGNLFRSFLLLSCLFFSLQQVTAQELPVTGTITDGMGDPLPGASVVIKGTTSGTITDIDGNYSLEVPSDAVLVYSFIGMKTTEVNVDGQSVIDIQMKENIATLDELVVIGYGSVKRKDVTTSISSVSTKELEKKPITNVAQAIQGRAAGVSVMKPSGSPDAGMVVRVRGTTSLNGNNDPLYVVDGVPMTDIAYLNPNDIESMQILKDASSAAIYGSRAANGVVMISTKSGKEGVAKITFNGHVGVTDLTNTIDPLNVDQYRELIEDIGLNMNLPENLTDRTDWYDETYQTALTQNYQMSVTNGDEKMNYYLSGGYSKEDGVIEVSFFERYNFKANIENEIRSWLKVGANVSYSDYTGNGIISGAGSNRAGVVLSVINTPTYAPVWSEENPGQYYNNFYGANITHPVNNMSRSEDNQTNTQRLIATGNAMITFTDDLNFKSTVTLDRTYTHQVSFLDPLKTAWGRSQHGEAGDNRSLGTVMVFDNVLNYNKSLNRHDFDLMLGSSGTTSMWSQSYQTVSHFRDGSIKTLNAGNKVLQGNGTVAADWAIMSYFGRLGYNFDDKYLMTMNMRADGSSKLHPDHRWGYFPSVSGAWRVSSESFMDDVSWLDDFKIRGGWGQTGNQSGLGDYAYLQRYNINRQNWWGEDADPNALVTLRQSNLRNTDLTWETTTQTNVGLDLTVLRSRLTLNMDWYHKKTTDMLMTVSLPAGSAAASTIMRNEGEMTNTGFEFTLSSRNIRRGDFSWDTDFNISFNRNELTALELTKVYTYAKTSDHIDEQVVRNEPGRPLGGFYGYISDGVDPETGDMIYRDLTGDGVVNSSDRTYIGDPNPDFTYGMTNTVSYKGLSLNILLQGSYGNDIFNASRMETEGMFDAKNQSTAVLDRWRIPGQITDMPRAGYNIKNSSYFVEDGSYLRIKDVTLSYEFDGGVIERWGISRLQPYVSASNLLTITDYSGMDPEVNQWGNSGAVQGIDWGSYPQTRSFVFGVNVEF</sequence>
<dbReference type="RefSeq" id="WP_114437150.1">
    <property type="nucleotide sequence ID" value="NZ_QPIZ01000013.1"/>
</dbReference>
<dbReference type="InterPro" id="IPR012910">
    <property type="entry name" value="Plug_dom"/>
</dbReference>
<keyword evidence="10" id="KW-0732">Signal</keyword>
<evidence type="ECO:0000256" key="9">
    <source>
        <dbReference type="RuleBase" id="RU003357"/>
    </source>
</evidence>
<feature type="signal peptide" evidence="10">
    <location>
        <begin position="1"/>
        <end position="30"/>
    </location>
</feature>
<evidence type="ECO:0000256" key="4">
    <source>
        <dbReference type="ARBA" id="ARBA00022692"/>
    </source>
</evidence>
<dbReference type="Gene3D" id="2.60.40.1120">
    <property type="entry name" value="Carboxypeptidase-like, regulatory domain"/>
    <property type="match status" value="1"/>
</dbReference>
<evidence type="ECO:0000259" key="11">
    <source>
        <dbReference type="Pfam" id="PF00593"/>
    </source>
</evidence>
<comment type="subcellular location">
    <subcellularLocation>
        <location evidence="1 8">Cell outer membrane</location>
        <topology evidence="1 8">Multi-pass membrane protein</topology>
    </subcellularLocation>
</comment>
<dbReference type="SUPFAM" id="SSF49464">
    <property type="entry name" value="Carboxypeptidase regulatory domain-like"/>
    <property type="match status" value="1"/>
</dbReference>
<evidence type="ECO:0000313" key="13">
    <source>
        <dbReference type="EMBL" id="RCW33246.1"/>
    </source>
</evidence>
<evidence type="ECO:0000256" key="3">
    <source>
        <dbReference type="ARBA" id="ARBA00022452"/>
    </source>
</evidence>
<dbReference type="Pfam" id="PF13715">
    <property type="entry name" value="CarbopepD_reg_2"/>
    <property type="match status" value="1"/>
</dbReference>
<dbReference type="InterPro" id="IPR023996">
    <property type="entry name" value="TonB-dep_OMP_SusC/RagA"/>
</dbReference>
<feature type="domain" description="TonB-dependent receptor-like beta-barrel" evidence="11">
    <location>
        <begin position="395"/>
        <end position="937"/>
    </location>
</feature>
<dbReference type="NCBIfam" id="TIGR04057">
    <property type="entry name" value="SusC_RagA_signa"/>
    <property type="match status" value="1"/>
</dbReference>
<dbReference type="InterPro" id="IPR023997">
    <property type="entry name" value="TonB-dep_OMP_SusC/RagA_CS"/>
</dbReference>
<comment type="caution">
    <text evidence="13">The sequence shown here is derived from an EMBL/GenBank/DDBJ whole genome shotgun (WGS) entry which is preliminary data.</text>
</comment>
<dbReference type="Gene3D" id="2.170.130.10">
    <property type="entry name" value="TonB-dependent receptor, plug domain"/>
    <property type="match status" value="1"/>
</dbReference>
<dbReference type="PROSITE" id="PS52016">
    <property type="entry name" value="TONB_DEPENDENT_REC_3"/>
    <property type="match status" value="1"/>
</dbReference>
<dbReference type="InterPro" id="IPR036942">
    <property type="entry name" value="Beta-barrel_TonB_sf"/>
</dbReference>
<feature type="chain" id="PRO_5016777158" evidence="10">
    <location>
        <begin position="31"/>
        <end position="995"/>
    </location>
</feature>
<dbReference type="Proteomes" id="UP000252733">
    <property type="component" value="Unassembled WGS sequence"/>
</dbReference>
<dbReference type="Pfam" id="PF07715">
    <property type="entry name" value="Plug"/>
    <property type="match status" value="1"/>
</dbReference>
<dbReference type="SUPFAM" id="SSF56935">
    <property type="entry name" value="Porins"/>
    <property type="match status" value="1"/>
</dbReference>
<keyword evidence="14" id="KW-1185">Reference proteome</keyword>
<dbReference type="InterPro" id="IPR000531">
    <property type="entry name" value="Beta-barrel_TonB"/>
</dbReference>
<evidence type="ECO:0000256" key="6">
    <source>
        <dbReference type="ARBA" id="ARBA00023136"/>
    </source>
</evidence>
<evidence type="ECO:0000256" key="1">
    <source>
        <dbReference type="ARBA" id="ARBA00004571"/>
    </source>
</evidence>
<evidence type="ECO:0000256" key="8">
    <source>
        <dbReference type="PROSITE-ProRule" id="PRU01360"/>
    </source>
</evidence>
<dbReference type="EMBL" id="QPIZ01000013">
    <property type="protein sequence ID" value="RCW33246.1"/>
    <property type="molecule type" value="Genomic_DNA"/>
</dbReference>
<protein>
    <submittedName>
        <fullName evidence="13">TonB-linked SusC/RagA family outer membrane protein</fullName>
    </submittedName>
</protein>
<keyword evidence="5 9" id="KW-0798">TonB box</keyword>
<reference evidence="13 14" key="1">
    <citation type="submission" date="2018-07" db="EMBL/GenBank/DDBJ databases">
        <title>Freshwater and sediment microbial communities from various areas in North America, analyzing microbe dynamics in response to fracking.</title>
        <authorList>
            <person name="Lamendella R."/>
        </authorList>
    </citation>
    <scope>NUCLEOTIDE SEQUENCE [LARGE SCALE GENOMIC DNA]</scope>
    <source>
        <strain evidence="13 14">160A</strain>
    </source>
</reference>
<proteinExistence type="inferred from homology"/>
<evidence type="ECO:0000256" key="2">
    <source>
        <dbReference type="ARBA" id="ARBA00022448"/>
    </source>
</evidence>
<comment type="similarity">
    <text evidence="8 9">Belongs to the TonB-dependent receptor family.</text>
</comment>
<dbReference type="InterPro" id="IPR039426">
    <property type="entry name" value="TonB-dep_rcpt-like"/>
</dbReference>
<dbReference type="GO" id="GO:0009279">
    <property type="term" value="C:cell outer membrane"/>
    <property type="evidence" value="ECO:0007669"/>
    <property type="project" value="UniProtKB-SubCell"/>
</dbReference>
<dbReference type="NCBIfam" id="TIGR04056">
    <property type="entry name" value="OMP_RagA_SusC"/>
    <property type="match status" value="1"/>
</dbReference>
<dbReference type="AlphaFoldDB" id="A0A368UWR4"/>
<keyword evidence="6 8" id="KW-0472">Membrane</keyword>
<evidence type="ECO:0000256" key="7">
    <source>
        <dbReference type="ARBA" id="ARBA00023237"/>
    </source>
</evidence>
<keyword evidence="4 8" id="KW-0812">Transmembrane</keyword>
<dbReference type="FunFam" id="2.170.130.10:FF:000008">
    <property type="entry name" value="SusC/RagA family TonB-linked outer membrane protein"/>
    <property type="match status" value="1"/>
</dbReference>
<organism evidence="13 14">
    <name type="scientific">Marinilabilia salmonicolor</name>
    <dbReference type="NCBI Taxonomy" id="989"/>
    <lineage>
        <taxon>Bacteria</taxon>
        <taxon>Pseudomonadati</taxon>
        <taxon>Bacteroidota</taxon>
        <taxon>Bacteroidia</taxon>
        <taxon>Marinilabiliales</taxon>
        <taxon>Marinilabiliaceae</taxon>
        <taxon>Marinilabilia</taxon>
    </lineage>
</organism>
<dbReference type="Pfam" id="PF00593">
    <property type="entry name" value="TonB_dep_Rec_b-barrel"/>
    <property type="match status" value="1"/>
</dbReference>
<evidence type="ECO:0000256" key="5">
    <source>
        <dbReference type="ARBA" id="ARBA00023077"/>
    </source>
</evidence>
<feature type="domain" description="TonB-dependent receptor plug" evidence="12">
    <location>
        <begin position="123"/>
        <end position="229"/>
    </location>
</feature>
<dbReference type="FunFam" id="2.60.40.1120:FF:000003">
    <property type="entry name" value="Outer membrane protein Omp121"/>
    <property type="match status" value="1"/>
</dbReference>
<evidence type="ECO:0000259" key="12">
    <source>
        <dbReference type="Pfam" id="PF07715"/>
    </source>
</evidence>
<keyword evidence="2 8" id="KW-0813">Transport</keyword>
<evidence type="ECO:0000256" key="10">
    <source>
        <dbReference type="SAM" id="SignalP"/>
    </source>
</evidence>
<gene>
    <name evidence="13" type="ORF">DFO77_11311</name>
</gene>
<name>A0A368UWR4_9BACT</name>